<dbReference type="EMBL" id="CP046996">
    <property type="protein sequence ID" value="QGZ99345.1"/>
    <property type="molecule type" value="Genomic_DNA"/>
</dbReference>
<sequence>MELPIYQHIIEEIKKKIKEGVLKPGDAIPSENSLCDTYGVSRMTVRKGLAILVNEGYITSIPGKGSFVNEPDSKKYILYYNEMANLINTIDTTKLIEVKIILPTPRLIDSLNIPQSKKIIMVKRIHYSNGEAVAYDEKYLIYYKGMPIVEKEIKYSTFPEIVSRYTSLFAIKKELTISAQMPDEKISKYLSLYNALPLLVVEQRLFNTQDKPIGLGITYYRGDSCKLSASWPFTDME</sequence>
<name>A0A857DGI0_9FIRM</name>
<dbReference type="CDD" id="cd07377">
    <property type="entry name" value="WHTH_GntR"/>
    <property type="match status" value="1"/>
</dbReference>
<dbReference type="Gene3D" id="3.40.1410.10">
    <property type="entry name" value="Chorismate lyase-like"/>
    <property type="match status" value="1"/>
</dbReference>
<keyword evidence="1" id="KW-0805">Transcription regulation</keyword>
<dbReference type="InterPro" id="IPR050679">
    <property type="entry name" value="Bact_HTH_transcr_reg"/>
</dbReference>
<dbReference type="SUPFAM" id="SSF64288">
    <property type="entry name" value="Chorismate lyase-like"/>
    <property type="match status" value="1"/>
</dbReference>
<evidence type="ECO:0000313" key="5">
    <source>
        <dbReference type="EMBL" id="QGZ99345.1"/>
    </source>
</evidence>
<dbReference type="Gene3D" id="1.10.10.10">
    <property type="entry name" value="Winged helix-like DNA-binding domain superfamily/Winged helix DNA-binding domain"/>
    <property type="match status" value="1"/>
</dbReference>
<feature type="domain" description="HTH gntR-type" evidence="4">
    <location>
        <begin position="3"/>
        <end position="71"/>
    </location>
</feature>
<dbReference type="PANTHER" id="PTHR44846:SF1">
    <property type="entry name" value="MANNOSYL-D-GLYCERATE TRANSPORT_METABOLISM SYSTEM REPRESSOR MNGR-RELATED"/>
    <property type="match status" value="1"/>
</dbReference>
<keyword evidence="2" id="KW-0238">DNA-binding</keyword>
<dbReference type="Pfam" id="PF07702">
    <property type="entry name" value="UTRA"/>
    <property type="match status" value="1"/>
</dbReference>
<evidence type="ECO:0000259" key="4">
    <source>
        <dbReference type="PROSITE" id="PS50949"/>
    </source>
</evidence>
<dbReference type="SMART" id="SM00345">
    <property type="entry name" value="HTH_GNTR"/>
    <property type="match status" value="1"/>
</dbReference>
<dbReference type="RefSeq" id="WP_019224849.1">
    <property type="nucleotide sequence ID" value="NZ_CP046996.1"/>
</dbReference>
<gene>
    <name evidence="5" type="ORF">GQ588_00985</name>
</gene>
<dbReference type="SMART" id="SM00866">
    <property type="entry name" value="UTRA"/>
    <property type="match status" value="1"/>
</dbReference>
<dbReference type="Pfam" id="PF00392">
    <property type="entry name" value="GntR"/>
    <property type="match status" value="1"/>
</dbReference>
<dbReference type="GO" id="GO:0003700">
    <property type="term" value="F:DNA-binding transcription factor activity"/>
    <property type="evidence" value="ECO:0007669"/>
    <property type="project" value="InterPro"/>
</dbReference>
<dbReference type="Proteomes" id="UP000430508">
    <property type="component" value="Chromosome"/>
</dbReference>
<accession>A0A857DGI0</accession>
<dbReference type="FunFam" id="1.10.10.10:FF:000079">
    <property type="entry name" value="GntR family transcriptional regulator"/>
    <property type="match status" value="1"/>
</dbReference>
<dbReference type="PROSITE" id="PS50949">
    <property type="entry name" value="HTH_GNTR"/>
    <property type="match status" value="1"/>
</dbReference>
<dbReference type="GO" id="GO:0045892">
    <property type="term" value="P:negative regulation of DNA-templated transcription"/>
    <property type="evidence" value="ECO:0007669"/>
    <property type="project" value="TreeGrafter"/>
</dbReference>
<dbReference type="InterPro" id="IPR000524">
    <property type="entry name" value="Tscrpt_reg_HTH_GntR"/>
</dbReference>
<dbReference type="InterPro" id="IPR036390">
    <property type="entry name" value="WH_DNA-bd_sf"/>
</dbReference>
<organism evidence="5 6">
    <name type="scientific">Dehalobacter restrictus</name>
    <dbReference type="NCBI Taxonomy" id="55583"/>
    <lineage>
        <taxon>Bacteria</taxon>
        <taxon>Bacillati</taxon>
        <taxon>Bacillota</taxon>
        <taxon>Clostridia</taxon>
        <taxon>Eubacteriales</taxon>
        <taxon>Desulfitobacteriaceae</taxon>
        <taxon>Dehalobacter</taxon>
    </lineage>
</organism>
<evidence type="ECO:0000256" key="1">
    <source>
        <dbReference type="ARBA" id="ARBA00023015"/>
    </source>
</evidence>
<dbReference type="InterPro" id="IPR036388">
    <property type="entry name" value="WH-like_DNA-bd_sf"/>
</dbReference>
<dbReference type="AlphaFoldDB" id="A0A857DGI0"/>
<evidence type="ECO:0000256" key="3">
    <source>
        <dbReference type="ARBA" id="ARBA00023163"/>
    </source>
</evidence>
<dbReference type="SUPFAM" id="SSF46785">
    <property type="entry name" value="Winged helix' DNA-binding domain"/>
    <property type="match status" value="1"/>
</dbReference>
<dbReference type="PRINTS" id="PR00035">
    <property type="entry name" value="HTHGNTR"/>
</dbReference>
<dbReference type="GO" id="GO:0003677">
    <property type="term" value="F:DNA binding"/>
    <property type="evidence" value="ECO:0007669"/>
    <property type="project" value="UniProtKB-KW"/>
</dbReference>
<evidence type="ECO:0000313" key="6">
    <source>
        <dbReference type="Proteomes" id="UP000430508"/>
    </source>
</evidence>
<protein>
    <submittedName>
        <fullName evidence="5">GntR family transcriptional regulator</fullName>
    </submittedName>
</protein>
<reference evidence="5 6" key="1">
    <citation type="submission" date="2019-12" db="EMBL/GenBank/DDBJ databases">
        <title>Sequence classification of anaerobic respiratory reductive dehalogenases: First we see many, then we see few.</title>
        <authorList>
            <person name="Molenda O."/>
            <person name="Puentes Jacome L.A."/>
            <person name="Cao X."/>
            <person name="Nesbo C.L."/>
            <person name="Tang S."/>
            <person name="Morson N."/>
            <person name="Patron J."/>
            <person name="Lomheim L."/>
            <person name="Wishart D.S."/>
            <person name="Edwards E.A."/>
        </authorList>
    </citation>
    <scope>NUCLEOTIDE SEQUENCE [LARGE SCALE GENOMIC DNA]</scope>
    <source>
        <strain evidence="5 6">12DCA</strain>
    </source>
</reference>
<evidence type="ECO:0000256" key="2">
    <source>
        <dbReference type="ARBA" id="ARBA00023125"/>
    </source>
</evidence>
<dbReference type="InterPro" id="IPR028978">
    <property type="entry name" value="Chorismate_lyase_/UTRA_dom_sf"/>
</dbReference>
<proteinExistence type="predicted"/>
<dbReference type="InterPro" id="IPR011663">
    <property type="entry name" value="UTRA"/>
</dbReference>
<dbReference type="PANTHER" id="PTHR44846">
    <property type="entry name" value="MANNOSYL-D-GLYCERATE TRANSPORT/METABOLISM SYSTEM REPRESSOR MNGR-RELATED"/>
    <property type="match status" value="1"/>
</dbReference>
<keyword evidence="3" id="KW-0804">Transcription</keyword>